<dbReference type="Pfam" id="PF08564">
    <property type="entry name" value="CDC37_C"/>
    <property type="match status" value="1"/>
</dbReference>
<evidence type="ECO:0000313" key="12">
    <source>
        <dbReference type="EMBL" id="ODN06611.1"/>
    </source>
</evidence>
<feature type="compositionally biased region" description="Basic and acidic residues" evidence="8">
    <location>
        <begin position="309"/>
        <end position="338"/>
    </location>
</feature>
<dbReference type="PANTHER" id="PTHR12800:SF4">
    <property type="entry name" value="HSP90 CO-CHAPERONE CDC37"/>
    <property type="match status" value="1"/>
</dbReference>
<dbReference type="GO" id="GO:0051087">
    <property type="term" value="F:protein-folding chaperone binding"/>
    <property type="evidence" value="ECO:0007669"/>
    <property type="project" value="TreeGrafter"/>
</dbReference>
<feature type="domain" description="Cdc37 N-terminal" evidence="11">
    <location>
        <begin position="1"/>
        <end position="95"/>
    </location>
</feature>
<sequence>MVDYSRWKDIEVSDDEDDTHPNIDTPSLFRWRHEARVQRMEEMKQEKEEIDKIKADLKARKTVIDEKRKENAFAKKEKLAPWNVDTIGHDGFSKTVINTKEKPSAAPLTEEEKGKRLQTFTKENESLLKKFGMFRKYEDSKRFLQEYPHLVCEDTANYLVIWCINLAMEEKFELMDHVSHQCITMQFLLELAKQLERDPRTCVGSYFTKIAHVEQSEYKQAFESELDLFRKRIRRRAEEKIQEAMEEAEEEERKARLGPGGLDPVESLKTCFETRDIPMLQKALLELPADEAKLHMKRCIDSGMWCPAKEGEQGDGDKPRSTQDSEDDKRFQELQDSL</sequence>
<dbReference type="Pfam" id="PF08565">
    <property type="entry name" value="CDC37_M"/>
    <property type="match status" value="1"/>
</dbReference>
<dbReference type="FunFam" id="1.20.58.610:FF:000001">
    <property type="entry name" value="Hsp90 co-chaperone Cdc37-like 1"/>
    <property type="match status" value="1"/>
</dbReference>
<name>A0A1D2NMY4_ORCCI</name>
<comment type="similarity">
    <text evidence="2">Belongs to the CDC37 family.</text>
</comment>
<organism evidence="12 13">
    <name type="scientific">Orchesella cincta</name>
    <name type="common">Springtail</name>
    <name type="synonym">Podura cincta</name>
    <dbReference type="NCBI Taxonomy" id="48709"/>
    <lineage>
        <taxon>Eukaryota</taxon>
        <taxon>Metazoa</taxon>
        <taxon>Ecdysozoa</taxon>
        <taxon>Arthropoda</taxon>
        <taxon>Hexapoda</taxon>
        <taxon>Collembola</taxon>
        <taxon>Entomobryomorpha</taxon>
        <taxon>Entomobryoidea</taxon>
        <taxon>Orchesellidae</taxon>
        <taxon>Orchesellinae</taxon>
        <taxon>Orchesella</taxon>
    </lineage>
</organism>
<dbReference type="AlphaFoldDB" id="A0A1D2NMY4"/>
<dbReference type="STRING" id="48709.A0A1D2NMY4"/>
<dbReference type="InterPro" id="IPR038189">
    <property type="entry name" value="Cdc37_Hsp90-bd_sf"/>
</dbReference>
<dbReference type="InterPro" id="IPR013874">
    <property type="entry name" value="Cdc37_Hsp90-bd"/>
</dbReference>
<comment type="caution">
    <text evidence="12">The sequence shown here is derived from an EMBL/GenBank/DDBJ whole genome shotgun (WGS) entry which is preliminary data.</text>
</comment>
<evidence type="ECO:0000259" key="11">
    <source>
        <dbReference type="SMART" id="SM01071"/>
    </source>
</evidence>
<dbReference type="SUPFAM" id="SSF101391">
    <property type="entry name" value="Hsp90 co-chaperone CDC37"/>
    <property type="match status" value="1"/>
</dbReference>
<feature type="region of interest" description="Disordered" evidence="8">
    <location>
        <begin position="305"/>
        <end position="338"/>
    </location>
</feature>
<evidence type="ECO:0000256" key="3">
    <source>
        <dbReference type="ARBA" id="ARBA00020496"/>
    </source>
</evidence>
<dbReference type="GO" id="GO:0050821">
    <property type="term" value="P:protein stabilization"/>
    <property type="evidence" value="ECO:0007669"/>
    <property type="project" value="TreeGrafter"/>
</dbReference>
<feature type="region of interest" description="Disordered" evidence="8">
    <location>
        <begin position="1"/>
        <end position="27"/>
    </location>
</feature>
<dbReference type="GO" id="GO:0005737">
    <property type="term" value="C:cytoplasm"/>
    <property type="evidence" value="ECO:0007669"/>
    <property type="project" value="UniProtKB-SubCell"/>
</dbReference>
<evidence type="ECO:0000259" key="9">
    <source>
        <dbReference type="SMART" id="SM01069"/>
    </source>
</evidence>
<dbReference type="GO" id="GO:0019901">
    <property type="term" value="F:protein kinase binding"/>
    <property type="evidence" value="ECO:0007669"/>
    <property type="project" value="InterPro"/>
</dbReference>
<feature type="domain" description="Cdc37 C-terminal" evidence="9">
    <location>
        <begin position="256"/>
        <end position="330"/>
    </location>
</feature>
<keyword evidence="7" id="KW-0175">Coiled coil</keyword>
<dbReference type="OrthoDB" id="440202at2759"/>
<dbReference type="PANTHER" id="PTHR12800">
    <property type="entry name" value="CDC37-RELATED"/>
    <property type="match status" value="1"/>
</dbReference>
<evidence type="ECO:0000256" key="2">
    <source>
        <dbReference type="ARBA" id="ARBA00006222"/>
    </source>
</evidence>
<evidence type="ECO:0000259" key="10">
    <source>
        <dbReference type="SMART" id="SM01070"/>
    </source>
</evidence>
<proteinExistence type="inferred from homology"/>
<evidence type="ECO:0000256" key="8">
    <source>
        <dbReference type="SAM" id="MobiDB-lite"/>
    </source>
</evidence>
<dbReference type="Gene3D" id="6.10.140.250">
    <property type="match status" value="1"/>
</dbReference>
<evidence type="ECO:0000256" key="6">
    <source>
        <dbReference type="ARBA" id="ARBA00031396"/>
    </source>
</evidence>
<dbReference type="Proteomes" id="UP000094527">
    <property type="component" value="Unassembled WGS sequence"/>
</dbReference>
<dbReference type="InterPro" id="IPR013873">
    <property type="entry name" value="Cdc37_C"/>
</dbReference>
<keyword evidence="13" id="KW-1185">Reference proteome</keyword>
<dbReference type="InterPro" id="IPR013855">
    <property type="entry name" value="Cdc37_N_dom"/>
</dbReference>
<dbReference type="GO" id="GO:0006457">
    <property type="term" value="P:protein folding"/>
    <property type="evidence" value="ECO:0007669"/>
    <property type="project" value="TreeGrafter"/>
</dbReference>
<gene>
    <name evidence="12" type="ORF">Ocin01_00071</name>
</gene>
<accession>A0A1D2NMY4</accession>
<feature type="compositionally biased region" description="Basic and acidic residues" evidence="8">
    <location>
        <begin position="1"/>
        <end position="11"/>
    </location>
</feature>
<protein>
    <recommendedName>
        <fullName evidence="3">Hsp90 co-chaperone Cdc37</fullName>
    </recommendedName>
    <alternativeName>
        <fullName evidence="6">Hsp90 chaperone protein kinase-targeting subunit</fullName>
    </alternativeName>
</protein>
<feature type="domain" description="Cdc37 Hsp90 binding" evidence="10">
    <location>
        <begin position="93"/>
        <end position="252"/>
    </location>
</feature>
<dbReference type="SMART" id="SM01071">
    <property type="entry name" value="CDC37_N"/>
    <property type="match status" value="1"/>
</dbReference>
<evidence type="ECO:0000256" key="4">
    <source>
        <dbReference type="ARBA" id="ARBA00022490"/>
    </source>
</evidence>
<evidence type="ECO:0000256" key="5">
    <source>
        <dbReference type="ARBA" id="ARBA00023186"/>
    </source>
</evidence>
<dbReference type="GO" id="GO:0031072">
    <property type="term" value="F:heat shock protein binding"/>
    <property type="evidence" value="ECO:0007669"/>
    <property type="project" value="TreeGrafter"/>
</dbReference>
<keyword evidence="4" id="KW-0963">Cytoplasm</keyword>
<dbReference type="Gene3D" id="1.20.58.610">
    <property type="entry name" value="Cdc37, Hsp90 binding domain"/>
    <property type="match status" value="1"/>
</dbReference>
<comment type="subcellular location">
    <subcellularLocation>
        <location evidence="1">Cytoplasm</location>
    </subcellularLocation>
</comment>
<reference evidence="12 13" key="1">
    <citation type="journal article" date="2016" name="Genome Biol. Evol.">
        <title>Gene Family Evolution Reflects Adaptation to Soil Environmental Stressors in the Genome of the Collembolan Orchesella cincta.</title>
        <authorList>
            <person name="Faddeeva-Vakhrusheva A."/>
            <person name="Derks M.F."/>
            <person name="Anvar S.Y."/>
            <person name="Agamennone V."/>
            <person name="Suring W."/>
            <person name="Smit S."/>
            <person name="van Straalen N.M."/>
            <person name="Roelofs D."/>
        </authorList>
    </citation>
    <scope>NUCLEOTIDE SEQUENCE [LARGE SCALE GENOMIC DNA]</scope>
    <source>
        <tissue evidence="12">Mixed pool</tissue>
    </source>
</reference>
<evidence type="ECO:0000256" key="1">
    <source>
        <dbReference type="ARBA" id="ARBA00004496"/>
    </source>
</evidence>
<evidence type="ECO:0000313" key="13">
    <source>
        <dbReference type="Proteomes" id="UP000094527"/>
    </source>
</evidence>
<evidence type="ECO:0000256" key="7">
    <source>
        <dbReference type="SAM" id="Coils"/>
    </source>
</evidence>
<keyword evidence="5" id="KW-0143">Chaperone</keyword>
<dbReference type="Pfam" id="PF03234">
    <property type="entry name" value="CDC37_N"/>
    <property type="match status" value="1"/>
</dbReference>
<dbReference type="InterPro" id="IPR004918">
    <property type="entry name" value="Cdc37"/>
</dbReference>
<dbReference type="GO" id="GO:0051082">
    <property type="term" value="F:unfolded protein binding"/>
    <property type="evidence" value="ECO:0007669"/>
    <property type="project" value="TreeGrafter"/>
</dbReference>
<feature type="coiled-coil region" evidence="7">
    <location>
        <begin position="230"/>
        <end position="258"/>
    </location>
</feature>
<dbReference type="OMA" id="AEQCIII"/>
<dbReference type="EMBL" id="LJIJ01000002">
    <property type="protein sequence ID" value="ODN06611.1"/>
    <property type="molecule type" value="Genomic_DNA"/>
</dbReference>
<dbReference type="SMART" id="SM01069">
    <property type="entry name" value="CDC37_C"/>
    <property type="match status" value="1"/>
</dbReference>
<dbReference type="SMART" id="SM01070">
    <property type="entry name" value="CDC37_M"/>
    <property type="match status" value="1"/>
</dbReference>